<accession>A0A193LF81</accession>
<evidence type="ECO:0000313" key="2">
    <source>
        <dbReference type="Proteomes" id="UP000092695"/>
    </source>
</evidence>
<dbReference type="RefSeq" id="WP_068614855.1">
    <property type="nucleotide sequence ID" value="NZ_CP016268.1"/>
</dbReference>
<dbReference type="InterPro" id="IPR035924">
    <property type="entry name" value="FlaG-like_sf"/>
</dbReference>
<dbReference type="PANTHER" id="PTHR37166">
    <property type="entry name" value="PROTEIN FLAG"/>
    <property type="match status" value="1"/>
</dbReference>
<dbReference type="OrthoDB" id="5741693at2"/>
<organism evidence="1 2">
    <name type="scientific">Woeseia oceani</name>
    <dbReference type="NCBI Taxonomy" id="1548547"/>
    <lineage>
        <taxon>Bacteria</taxon>
        <taxon>Pseudomonadati</taxon>
        <taxon>Pseudomonadota</taxon>
        <taxon>Gammaproteobacteria</taxon>
        <taxon>Woeseiales</taxon>
        <taxon>Woeseiaceae</taxon>
        <taxon>Woeseia</taxon>
    </lineage>
</organism>
<evidence type="ECO:0008006" key="3">
    <source>
        <dbReference type="Google" id="ProtNLM"/>
    </source>
</evidence>
<proteinExistence type="predicted"/>
<dbReference type="SUPFAM" id="SSF160214">
    <property type="entry name" value="FlaG-like"/>
    <property type="match status" value="1"/>
</dbReference>
<dbReference type="Gene3D" id="3.30.160.170">
    <property type="entry name" value="FlaG-like"/>
    <property type="match status" value="1"/>
</dbReference>
<sequence>MSEIAANSNSGTGLHRILVKPAAPGAIEQRGKPTPADGKILPVESEQVDLEAVVEQLNLETQSIGRDLRFEVNLDSGRSVIQVLDRETGEIIRQIPPEKVSPTRQENGALMVRLYDEIV</sequence>
<keyword evidence="2" id="KW-1185">Reference proteome</keyword>
<reference evidence="1 2" key="1">
    <citation type="submission" date="2016-06" db="EMBL/GenBank/DDBJ databases">
        <title>Complete genome sequence of a deep-branching marine Gamma Proteobacterium Woeseia oceani type strain XK5.</title>
        <authorList>
            <person name="Mu D."/>
            <person name="Du Z."/>
        </authorList>
    </citation>
    <scope>NUCLEOTIDE SEQUENCE [LARGE SCALE GENOMIC DNA]</scope>
    <source>
        <strain evidence="1 2">XK5</strain>
    </source>
</reference>
<dbReference type="EMBL" id="CP016268">
    <property type="protein sequence ID" value="ANO51039.1"/>
    <property type="molecule type" value="Genomic_DNA"/>
</dbReference>
<dbReference type="AlphaFoldDB" id="A0A193LF81"/>
<dbReference type="InterPro" id="IPR005186">
    <property type="entry name" value="FlaG"/>
</dbReference>
<dbReference type="PANTHER" id="PTHR37166:SF1">
    <property type="entry name" value="PROTEIN FLAG"/>
    <property type="match status" value="1"/>
</dbReference>
<dbReference type="KEGG" id="woc:BA177_07305"/>
<evidence type="ECO:0000313" key="1">
    <source>
        <dbReference type="EMBL" id="ANO51039.1"/>
    </source>
</evidence>
<dbReference type="STRING" id="1548547.BA177_07305"/>
<name>A0A193LF81_9GAMM</name>
<dbReference type="Pfam" id="PF03646">
    <property type="entry name" value="FlaG"/>
    <property type="match status" value="1"/>
</dbReference>
<protein>
    <recommendedName>
        <fullName evidence="3">Flagellar biosynthesis protein FlaG</fullName>
    </recommendedName>
</protein>
<gene>
    <name evidence="1" type="ORF">BA177_07305</name>
</gene>
<dbReference type="Proteomes" id="UP000092695">
    <property type="component" value="Chromosome"/>
</dbReference>